<dbReference type="Proteomes" id="UP000186455">
    <property type="component" value="Unassembled WGS sequence"/>
</dbReference>
<feature type="transmembrane region" description="Helical" evidence="1">
    <location>
        <begin position="125"/>
        <end position="142"/>
    </location>
</feature>
<reference evidence="2 3" key="1">
    <citation type="submission" date="2015-06" db="EMBL/GenBank/DDBJ databases">
        <title>Cloning and characterization of the uncialamcin biosynthetic gene cluster.</title>
        <authorList>
            <person name="Yan X."/>
            <person name="Huang T."/>
            <person name="Ge H."/>
            <person name="Shen B."/>
        </authorList>
    </citation>
    <scope>NUCLEOTIDE SEQUENCE [LARGE SCALE GENOMIC DNA]</scope>
    <source>
        <strain evidence="2 3">DCA2648</strain>
    </source>
</reference>
<dbReference type="EMBL" id="LFBV01000001">
    <property type="protein sequence ID" value="OKH96581.1"/>
    <property type="molecule type" value="Genomic_DNA"/>
</dbReference>
<dbReference type="Pfam" id="PF06912">
    <property type="entry name" value="DUF1275"/>
    <property type="match status" value="1"/>
</dbReference>
<dbReference type="PANTHER" id="PTHR37314">
    <property type="entry name" value="SLR0142 PROTEIN"/>
    <property type="match status" value="1"/>
</dbReference>
<dbReference type="AlphaFoldDB" id="A0A1Q4VFI7"/>
<evidence type="ECO:0000313" key="3">
    <source>
        <dbReference type="Proteomes" id="UP000186455"/>
    </source>
</evidence>
<protein>
    <recommendedName>
        <fullName evidence="4">DUF1275 domain-containing protein</fullName>
    </recommendedName>
</protein>
<keyword evidence="1" id="KW-0472">Membrane</keyword>
<feature type="transmembrane region" description="Helical" evidence="1">
    <location>
        <begin position="203"/>
        <end position="221"/>
    </location>
</feature>
<keyword evidence="1" id="KW-1133">Transmembrane helix</keyword>
<dbReference type="STRING" id="1048205.AB852_00270"/>
<feature type="transmembrane region" description="Helical" evidence="1">
    <location>
        <begin position="178"/>
        <end position="197"/>
    </location>
</feature>
<proteinExistence type="predicted"/>
<name>A0A1Q4VFI7_9ACTN</name>
<feature type="transmembrane region" description="Helical" evidence="1">
    <location>
        <begin position="63"/>
        <end position="81"/>
    </location>
</feature>
<comment type="caution">
    <text evidence="2">The sequence shown here is derived from an EMBL/GenBank/DDBJ whole genome shotgun (WGS) entry which is preliminary data.</text>
</comment>
<evidence type="ECO:0000256" key="1">
    <source>
        <dbReference type="SAM" id="Phobius"/>
    </source>
</evidence>
<evidence type="ECO:0008006" key="4">
    <source>
        <dbReference type="Google" id="ProtNLM"/>
    </source>
</evidence>
<gene>
    <name evidence="2" type="ORF">AB852_00270</name>
</gene>
<dbReference type="PANTHER" id="PTHR37314:SF4">
    <property type="entry name" value="UPF0700 TRANSMEMBRANE PROTEIN YOAK"/>
    <property type="match status" value="1"/>
</dbReference>
<evidence type="ECO:0000313" key="2">
    <source>
        <dbReference type="EMBL" id="OKH96581.1"/>
    </source>
</evidence>
<keyword evidence="3" id="KW-1185">Reference proteome</keyword>
<accession>A0A1Q4VFI7</accession>
<organism evidence="2 3">
    <name type="scientific">Streptomyces uncialis</name>
    <dbReference type="NCBI Taxonomy" id="1048205"/>
    <lineage>
        <taxon>Bacteria</taxon>
        <taxon>Bacillati</taxon>
        <taxon>Actinomycetota</taxon>
        <taxon>Actinomycetes</taxon>
        <taxon>Kitasatosporales</taxon>
        <taxon>Streptomycetaceae</taxon>
        <taxon>Streptomyces</taxon>
    </lineage>
</organism>
<dbReference type="InterPro" id="IPR010699">
    <property type="entry name" value="DUF1275"/>
</dbReference>
<feature type="transmembrane region" description="Helical" evidence="1">
    <location>
        <begin position="93"/>
        <end position="113"/>
    </location>
</feature>
<keyword evidence="1" id="KW-0812">Transmembrane</keyword>
<sequence>MPATAGRQRLADALALLLTVAAGATDALAYLGLGGVFTANMTGNLVLLGIAGSHGADLHVARAAAATLAFAAGLVLAFRVTRDLPAGALWPRRITLTLTVGLLCQVAFLAGWAAVDAEPSEEWDVALVALSALAMGVQTACARRVALAGITTTFVTGTLTSIAESAAHGSARHVPRRLAVLLALVVGALAGALLLRYAPITAAVLPAALVALTLVLGTRLHQVRRNP</sequence>